<protein>
    <submittedName>
        <fullName evidence="2">Uncharacterized protein</fullName>
    </submittedName>
</protein>
<evidence type="ECO:0000313" key="3">
    <source>
        <dbReference type="Proteomes" id="UP001345827"/>
    </source>
</evidence>
<feature type="compositionally biased region" description="Low complexity" evidence="1">
    <location>
        <begin position="358"/>
        <end position="374"/>
    </location>
</feature>
<dbReference type="Proteomes" id="UP001345827">
    <property type="component" value="Unassembled WGS sequence"/>
</dbReference>
<sequence>MEEPDASIVSDATPDISSAPPSNDAEENTGEREVAPTKPKRHRGRQAKDPLGQSIQFKCNRREDLEQQLRDYLANPTGDPAHTTLEFSFPVTAAFSVPVREPKGNRPLHERTPYVYSLFNKTAVTVIDALQKIQDPREQMLTQKAIAKSIVEAVMEADGYHYSFHNNWLSREDQANRFSYFCNDSMLNKCRAVNGGAKIKEGVKIRKQIWECEGGLSVKFSLTKMSLELHYKHIPLHPTFEERAPPPRNGSKRRKLMEIFHPEKLPQPKRKGRPKQSTPPPRQGPKRRVGRPSGRPWKHLVTEPLPRPMSNTAPISTREDSLQPLFDFLGSAEEAATATADSVGDGVEPTVESEPPTNGADGAENNGGAAATLGSSRRPQLPGMMSGYMSGEQITWGHKKRGPYKKRKDKRALGEASQTTSSPSLQAPAASEPPSELEALKARLLEAEQKIKDLEAEKNKAGAPLTWNTPPLPPPQPPRPNNVPAYLPPQYHYPPPQPPPRQWHDPRLPHPGMLPSPGPFPQPTLMQHPGPDSMPHTPSPNPAVHENLPYYGFVPNVRGSNEPPPPRRLQPKPLTPQPRSQQGYAPPQGPVAIQSQTRGQAQTTHHSPMPGQHQHPPEPTQNVPHPQIPVRYQHPEQRPGVPDTQDLRRYSNPQTPAQQQHAIPPQDYAQDQHSAPKDTPAQSQHPERLQGSVQPQPQHLAQPLPNAGEQEGLGQEAASEGSADSVANAAETPVSQVSSGIEIVA</sequence>
<feature type="compositionally biased region" description="Basic and acidic residues" evidence="1">
    <location>
        <begin position="451"/>
        <end position="460"/>
    </location>
</feature>
<feature type="compositionally biased region" description="Polar residues" evidence="1">
    <location>
        <begin position="651"/>
        <end position="661"/>
    </location>
</feature>
<feature type="compositionally biased region" description="Low complexity" evidence="1">
    <location>
        <begin position="694"/>
        <end position="705"/>
    </location>
</feature>
<name>A0AAV9QET7_9PEZI</name>
<feature type="compositionally biased region" description="Pro residues" evidence="1">
    <location>
        <begin position="562"/>
        <end position="576"/>
    </location>
</feature>
<feature type="region of interest" description="Disordered" evidence="1">
    <location>
        <begin position="1"/>
        <end position="55"/>
    </location>
</feature>
<organism evidence="2 3">
    <name type="scientific">Vermiconidia calcicola</name>
    <dbReference type="NCBI Taxonomy" id="1690605"/>
    <lineage>
        <taxon>Eukaryota</taxon>
        <taxon>Fungi</taxon>
        <taxon>Dikarya</taxon>
        <taxon>Ascomycota</taxon>
        <taxon>Pezizomycotina</taxon>
        <taxon>Dothideomycetes</taxon>
        <taxon>Dothideomycetidae</taxon>
        <taxon>Mycosphaerellales</taxon>
        <taxon>Extremaceae</taxon>
        <taxon>Vermiconidia</taxon>
    </lineage>
</organism>
<keyword evidence="3" id="KW-1185">Reference proteome</keyword>
<gene>
    <name evidence="2" type="ORF">LTR25_004477</name>
</gene>
<feature type="compositionally biased region" description="Pro residues" evidence="1">
    <location>
        <begin position="512"/>
        <end position="522"/>
    </location>
</feature>
<reference evidence="2 3" key="1">
    <citation type="submission" date="2023-06" db="EMBL/GenBank/DDBJ databases">
        <title>Black Yeasts Isolated from many extreme environments.</title>
        <authorList>
            <person name="Coleine C."/>
            <person name="Stajich J.E."/>
            <person name="Selbmann L."/>
        </authorList>
    </citation>
    <scope>NUCLEOTIDE SEQUENCE [LARGE SCALE GENOMIC DNA]</scope>
    <source>
        <strain evidence="2 3">CCFEE 5887</strain>
    </source>
</reference>
<proteinExistence type="predicted"/>
<dbReference type="EMBL" id="JAXLQG010000006">
    <property type="protein sequence ID" value="KAK5538933.1"/>
    <property type="molecule type" value="Genomic_DNA"/>
</dbReference>
<feature type="region of interest" description="Disordered" evidence="1">
    <location>
        <begin position="334"/>
        <end position="439"/>
    </location>
</feature>
<feature type="compositionally biased region" description="Pro residues" evidence="1">
    <location>
        <begin position="491"/>
        <end position="501"/>
    </location>
</feature>
<feature type="compositionally biased region" description="Polar residues" evidence="1">
    <location>
        <begin position="416"/>
        <end position="425"/>
    </location>
</feature>
<feature type="region of interest" description="Disordered" evidence="1">
    <location>
        <begin position="260"/>
        <end position="316"/>
    </location>
</feature>
<feature type="compositionally biased region" description="Pro residues" evidence="1">
    <location>
        <begin position="470"/>
        <end position="481"/>
    </location>
</feature>
<feature type="region of interest" description="Disordered" evidence="1">
    <location>
        <begin position="451"/>
        <end position="745"/>
    </location>
</feature>
<evidence type="ECO:0000256" key="1">
    <source>
        <dbReference type="SAM" id="MobiDB-lite"/>
    </source>
</evidence>
<dbReference type="AlphaFoldDB" id="A0AAV9QET7"/>
<accession>A0AAV9QET7</accession>
<feature type="compositionally biased region" description="Polar residues" evidence="1">
    <location>
        <begin position="593"/>
        <end position="606"/>
    </location>
</feature>
<evidence type="ECO:0000313" key="2">
    <source>
        <dbReference type="EMBL" id="KAK5538933.1"/>
    </source>
</evidence>
<comment type="caution">
    <text evidence="2">The sequence shown here is derived from an EMBL/GenBank/DDBJ whole genome shotgun (WGS) entry which is preliminary data.</text>
</comment>
<feature type="compositionally biased region" description="Basic residues" evidence="1">
    <location>
        <begin position="397"/>
        <end position="410"/>
    </location>
</feature>